<dbReference type="Proteomes" id="UP001375382">
    <property type="component" value="Unassembled WGS sequence"/>
</dbReference>
<keyword evidence="3" id="KW-1185">Reference proteome</keyword>
<reference evidence="2 3" key="1">
    <citation type="journal article" date="2023" name="Ecotoxicol. Environ. Saf.">
        <title>Mercury remediation potential of mercury-resistant strain Rheinheimera metallidurans sp. nov. isolated from a municipal waste dumping site.</title>
        <authorList>
            <person name="Yadav V."/>
            <person name="Manjhi A."/>
            <person name="Vadakedath N."/>
        </authorList>
    </citation>
    <scope>NUCLEOTIDE SEQUENCE [LARGE SCALE GENOMIC DNA]</scope>
    <source>
        <strain evidence="2 3">E-49</strain>
    </source>
</reference>
<organism evidence="2 3">
    <name type="scientific">Rheinheimera muenzenbergensis</name>
    <dbReference type="NCBI Taxonomy" id="1193628"/>
    <lineage>
        <taxon>Bacteria</taxon>
        <taxon>Pseudomonadati</taxon>
        <taxon>Pseudomonadota</taxon>
        <taxon>Gammaproteobacteria</taxon>
        <taxon>Chromatiales</taxon>
        <taxon>Chromatiaceae</taxon>
        <taxon>Rheinheimera</taxon>
    </lineage>
</organism>
<gene>
    <name evidence="2" type="ORF">MN202_10575</name>
</gene>
<name>A0ABU8C6X1_9GAMM</name>
<evidence type="ECO:0000313" key="3">
    <source>
        <dbReference type="Proteomes" id="UP001375382"/>
    </source>
</evidence>
<dbReference type="EMBL" id="JALAAR010000008">
    <property type="protein sequence ID" value="MEH8017680.1"/>
    <property type="molecule type" value="Genomic_DNA"/>
</dbReference>
<protein>
    <submittedName>
        <fullName evidence="2">Uncharacterized protein</fullName>
    </submittedName>
</protein>
<proteinExistence type="predicted"/>
<evidence type="ECO:0000256" key="1">
    <source>
        <dbReference type="SAM" id="SignalP"/>
    </source>
</evidence>
<feature type="chain" id="PRO_5046552390" evidence="1">
    <location>
        <begin position="20"/>
        <end position="130"/>
    </location>
</feature>
<comment type="caution">
    <text evidence="2">The sequence shown here is derived from an EMBL/GenBank/DDBJ whole genome shotgun (WGS) entry which is preliminary data.</text>
</comment>
<sequence length="130" mass="14340">MMKHLLPFTLLVSPLFVNADEAVCKVMDVASLSYVENIQVVAEADVGAIYQTKTDKLLAFAKEHKLEEFKIISQDATVSANCCGNFGLQVNINYQVTYKPSYQAFTALQKHSGSGMVSTYRTGMESCTDK</sequence>
<keyword evidence="1" id="KW-0732">Signal</keyword>
<accession>A0ABU8C6X1</accession>
<evidence type="ECO:0000313" key="2">
    <source>
        <dbReference type="EMBL" id="MEH8017680.1"/>
    </source>
</evidence>
<feature type="signal peptide" evidence="1">
    <location>
        <begin position="1"/>
        <end position="19"/>
    </location>
</feature>